<protein>
    <submittedName>
        <fullName evidence="2">DUF4163 domain-containing protein</fullName>
    </submittedName>
</protein>
<evidence type="ECO:0000313" key="2">
    <source>
        <dbReference type="EMBL" id="MCP8967774.1"/>
    </source>
</evidence>
<evidence type="ECO:0000256" key="1">
    <source>
        <dbReference type="SAM" id="SignalP"/>
    </source>
</evidence>
<reference evidence="2" key="1">
    <citation type="submission" date="2022-07" db="EMBL/GenBank/DDBJ databases">
        <authorList>
            <person name="Li W.-J."/>
            <person name="Deng Q.-Q."/>
        </authorList>
    </citation>
    <scope>NUCLEOTIDE SEQUENCE</scope>
    <source>
        <strain evidence="2">SYSU M60031</strain>
    </source>
</reference>
<keyword evidence="3" id="KW-1185">Reference proteome</keyword>
<dbReference type="Gene3D" id="3.30.565.40">
    <property type="entry name" value="Fervidobacterium nodosum Rt17-B1 like"/>
    <property type="match status" value="1"/>
</dbReference>
<comment type="caution">
    <text evidence="2">The sequence shown here is derived from an EMBL/GenBank/DDBJ whole genome shotgun (WGS) entry which is preliminary data.</text>
</comment>
<feature type="signal peptide" evidence="1">
    <location>
        <begin position="1"/>
        <end position="19"/>
    </location>
</feature>
<name>A0AA41X705_9BACI</name>
<accession>A0AA41X705</accession>
<dbReference type="Proteomes" id="UP001156102">
    <property type="component" value="Unassembled WGS sequence"/>
</dbReference>
<organism evidence="2 3">
    <name type="scientific">Ectobacillus ponti</name>
    <dbReference type="NCBI Taxonomy" id="2961894"/>
    <lineage>
        <taxon>Bacteria</taxon>
        <taxon>Bacillati</taxon>
        <taxon>Bacillota</taxon>
        <taxon>Bacilli</taxon>
        <taxon>Bacillales</taxon>
        <taxon>Bacillaceae</taxon>
        <taxon>Ectobacillus</taxon>
    </lineage>
</organism>
<sequence length="212" mass="23642">MLKALCLALLVAAPAAYQASPATYQHLNVTIHYPQVTGLEDYQKQLHINSTLQQDALQLEGYYEPVDQSLALDANYEVKRKDHLLSVVYTGLGYVKGAAHPNHLLLTTNVDMNNGVRLRLPDIVRLDEGFVKLLKQKAKGPDGILQEMPDAELLQRLQMADVPESRDCSTFSYFTKTSLIISFGVAHVLGDHAEFGISYKDIALYVKNRSQL</sequence>
<dbReference type="RefSeq" id="WP_254757690.1">
    <property type="nucleotide sequence ID" value="NZ_JANCLT010000002.1"/>
</dbReference>
<evidence type="ECO:0000313" key="3">
    <source>
        <dbReference type="Proteomes" id="UP001156102"/>
    </source>
</evidence>
<proteinExistence type="predicted"/>
<dbReference type="EMBL" id="JANCLT010000002">
    <property type="protein sequence ID" value="MCP8967774.1"/>
    <property type="molecule type" value="Genomic_DNA"/>
</dbReference>
<keyword evidence="1" id="KW-0732">Signal</keyword>
<gene>
    <name evidence="2" type="ORF">NK662_04370</name>
</gene>
<feature type="chain" id="PRO_5041306479" evidence="1">
    <location>
        <begin position="20"/>
        <end position="212"/>
    </location>
</feature>
<dbReference type="AlphaFoldDB" id="A0AA41X705"/>